<evidence type="ECO:0000313" key="2">
    <source>
        <dbReference type="Proteomes" id="UP000245507"/>
    </source>
</evidence>
<gene>
    <name evidence="1" type="ORF">DJ010_08235</name>
</gene>
<keyword evidence="2" id="KW-1185">Reference proteome</keyword>
<sequence>MTPEEVDEFARSLAGCKRKGTAARPAWYVDDRLVARLVDPGELVVRTSFAGRERLVADHPETFGVPPRYERHMKVQALLSGDVAAICDAIRAAWELQRR</sequence>
<organism evidence="1 2">
    <name type="scientific">Nocardioides silvaticus</name>
    <dbReference type="NCBI Taxonomy" id="2201891"/>
    <lineage>
        <taxon>Bacteria</taxon>
        <taxon>Bacillati</taxon>
        <taxon>Actinomycetota</taxon>
        <taxon>Actinomycetes</taxon>
        <taxon>Propionibacteriales</taxon>
        <taxon>Nocardioidaceae</taxon>
        <taxon>Nocardioides</taxon>
    </lineage>
</organism>
<dbReference type="OrthoDB" id="4866162at2"/>
<proteinExistence type="predicted"/>
<evidence type="ECO:0000313" key="1">
    <source>
        <dbReference type="EMBL" id="PWN03108.1"/>
    </source>
</evidence>
<dbReference type="EMBL" id="QGDD01000003">
    <property type="protein sequence ID" value="PWN03108.1"/>
    <property type="molecule type" value="Genomic_DNA"/>
</dbReference>
<evidence type="ECO:0008006" key="3">
    <source>
        <dbReference type="Google" id="ProtNLM"/>
    </source>
</evidence>
<comment type="caution">
    <text evidence="1">The sequence shown here is derived from an EMBL/GenBank/DDBJ whole genome shotgun (WGS) entry which is preliminary data.</text>
</comment>
<name>A0A316TH41_9ACTN</name>
<dbReference type="AlphaFoldDB" id="A0A316TH41"/>
<dbReference type="Proteomes" id="UP000245507">
    <property type="component" value="Unassembled WGS sequence"/>
</dbReference>
<protein>
    <recommendedName>
        <fullName evidence="3">MmcQ/YjbR family DNA-binding protein</fullName>
    </recommendedName>
</protein>
<reference evidence="1 2" key="1">
    <citation type="submission" date="2018-05" db="EMBL/GenBank/DDBJ databases">
        <title>Nocardioides silvaticus genome.</title>
        <authorList>
            <person name="Li C."/>
            <person name="Wang G."/>
        </authorList>
    </citation>
    <scope>NUCLEOTIDE SEQUENCE [LARGE SCALE GENOMIC DNA]</scope>
    <source>
        <strain evidence="1 2">CCTCC AB 2018079</strain>
    </source>
</reference>
<dbReference type="RefSeq" id="WP_109693199.1">
    <property type="nucleotide sequence ID" value="NZ_QGDD01000003.1"/>
</dbReference>
<accession>A0A316TH41</accession>